<proteinExistence type="predicted"/>
<feature type="region of interest" description="Disordered" evidence="1">
    <location>
        <begin position="17"/>
        <end position="65"/>
    </location>
</feature>
<dbReference type="AlphaFoldDB" id="A0A919F2V3"/>
<evidence type="ECO:0000313" key="2">
    <source>
        <dbReference type="EMBL" id="GHG73862.1"/>
    </source>
</evidence>
<protein>
    <submittedName>
        <fullName evidence="2">Uncharacterized protein</fullName>
    </submittedName>
</protein>
<name>A0A919F2V3_9ACTN</name>
<dbReference type="RefSeq" id="WP_229900774.1">
    <property type="nucleotide sequence ID" value="NZ_BNBF01000034.1"/>
</dbReference>
<feature type="compositionally biased region" description="Basic residues" evidence="1">
    <location>
        <begin position="37"/>
        <end position="54"/>
    </location>
</feature>
<evidence type="ECO:0000313" key="3">
    <source>
        <dbReference type="Proteomes" id="UP000619355"/>
    </source>
</evidence>
<comment type="caution">
    <text evidence="2">The sequence shown here is derived from an EMBL/GenBank/DDBJ whole genome shotgun (WGS) entry which is preliminary data.</text>
</comment>
<sequence length="65" mass="6993">MLDLMAALQELVSKVKAPRAEHAGPAQVHELPQPKKAAARKQPAKKTAAKKTATKKAEGRRPRSA</sequence>
<gene>
    <name evidence="2" type="ORF">GCM10018980_70390</name>
</gene>
<reference evidence="3" key="1">
    <citation type="journal article" date="2019" name="Int. J. Syst. Evol. Microbiol.">
        <title>The Global Catalogue of Microorganisms (GCM) 10K type strain sequencing project: providing services to taxonomists for standard genome sequencing and annotation.</title>
        <authorList>
            <consortium name="The Broad Institute Genomics Platform"/>
            <consortium name="The Broad Institute Genome Sequencing Center for Infectious Disease"/>
            <person name="Wu L."/>
            <person name="Ma J."/>
        </authorList>
    </citation>
    <scope>NUCLEOTIDE SEQUENCE [LARGE SCALE GENOMIC DNA]</scope>
    <source>
        <strain evidence="3">JCM 4253</strain>
    </source>
</reference>
<dbReference type="Proteomes" id="UP000619355">
    <property type="component" value="Unassembled WGS sequence"/>
</dbReference>
<keyword evidence="3" id="KW-1185">Reference proteome</keyword>
<evidence type="ECO:0000256" key="1">
    <source>
        <dbReference type="SAM" id="MobiDB-lite"/>
    </source>
</evidence>
<dbReference type="EMBL" id="BNBF01000034">
    <property type="protein sequence ID" value="GHG73862.1"/>
    <property type="molecule type" value="Genomic_DNA"/>
</dbReference>
<organism evidence="2 3">
    <name type="scientific">Streptomyces capoamus</name>
    <dbReference type="NCBI Taxonomy" id="68183"/>
    <lineage>
        <taxon>Bacteria</taxon>
        <taxon>Bacillati</taxon>
        <taxon>Actinomycetota</taxon>
        <taxon>Actinomycetes</taxon>
        <taxon>Kitasatosporales</taxon>
        <taxon>Streptomycetaceae</taxon>
        <taxon>Streptomyces</taxon>
    </lineage>
</organism>
<feature type="compositionally biased region" description="Basic and acidic residues" evidence="1">
    <location>
        <begin position="55"/>
        <end position="65"/>
    </location>
</feature>
<accession>A0A919F2V3</accession>